<dbReference type="EMBL" id="BLKX01000001">
    <property type="protein sequence ID" value="GFG81653.1"/>
    <property type="molecule type" value="Genomic_DNA"/>
</dbReference>
<evidence type="ECO:0008006" key="4">
    <source>
        <dbReference type="Google" id="ProtNLM"/>
    </source>
</evidence>
<proteinExistence type="predicted"/>
<keyword evidence="3" id="KW-1185">Reference proteome</keyword>
<evidence type="ECO:0000256" key="1">
    <source>
        <dbReference type="SAM" id="MobiDB-lite"/>
    </source>
</evidence>
<sequence length="147" mass="15831">MTTIARQPDPTPPSGAEPDIWESDGRRDVYTSVGCVLARQDILRCPLVTTIARQDRAGVVDRIRVAIEADVDLTAEQARELAGYLIRAAGIADRWAGQAQEDQITVLSAARDAVLAAYIELRELPGNVGDYLRAALDSISDAEGAAR</sequence>
<protein>
    <recommendedName>
        <fullName evidence="4">DUF222 domain-containing protein</fullName>
    </recommendedName>
</protein>
<gene>
    <name evidence="2" type="ORF">MPRG_49290</name>
</gene>
<evidence type="ECO:0000313" key="3">
    <source>
        <dbReference type="Proteomes" id="UP000465240"/>
    </source>
</evidence>
<feature type="region of interest" description="Disordered" evidence="1">
    <location>
        <begin position="1"/>
        <end position="22"/>
    </location>
</feature>
<reference evidence="2 3" key="1">
    <citation type="journal article" date="2019" name="Emerg. Microbes Infect.">
        <title>Comprehensive subspecies identification of 175 nontuberculous mycobacteria species based on 7547 genomic profiles.</title>
        <authorList>
            <person name="Matsumoto Y."/>
            <person name="Kinjo T."/>
            <person name="Motooka D."/>
            <person name="Nabeya D."/>
            <person name="Jung N."/>
            <person name="Uechi K."/>
            <person name="Horii T."/>
            <person name="Iida T."/>
            <person name="Fujita J."/>
            <person name="Nakamura S."/>
        </authorList>
    </citation>
    <scope>NUCLEOTIDE SEQUENCE [LARGE SCALE GENOMIC DNA]</scope>
    <source>
        <strain evidence="2 3">JCM 18565</strain>
    </source>
</reference>
<name>A0ABQ1CAY1_9MYCO</name>
<dbReference type="Proteomes" id="UP000465240">
    <property type="component" value="Unassembled WGS sequence"/>
</dbReference>
<dbReference type="RefSeq" id="WP_162951561.1">
    <property type="nucleotide sequence ID" value="NZ_BLKX01000001.1"/>
</dbReference>
<comment type="caution">
    <text evidence="2">The sequence shown here is derived from an EMBL/GenBank/DDBJ whole genome shotgun (WGS) entry which is preliminary data.</text>
</comment>
<accession>A0ABQ1CAY1</accession>
<evidence type="ECO:0000313" key="2">
    <source>
        <dbReference type="EMBL" id="GFG81653.1"/>
    </source>
</evidence>
<organism evidence="2 3">
    <name type="scientific">Mycobacterium paragordonae</name>
    <dbReference type="NCBI Taxonomy" id="1389713"/>
    <lineage>
        <taxon>Bacteria</taxon>
        <taxon>Bacillati</taxon>
        <taxon>Actinomycetota</taxon>
        <taxon>Actinomycetes</taxon>
        <taxon>Mycobacteriales</taxon>
        <taxon>Mycobacteriaceae</taxon>
        <taxon>Mycobacterium</taxon>
    </lineage>
</organism>